<dbReference type="GO" id="GO:0042795">
    <property type="term" value="P:snRNA transcription by RNA polymerase II"/>
    <property type="evidence" value="ECO:0007669"/>
    <property type="project" value="TreeGrafter"/>
</dbReference>
<feature type="domain" description="Little elongation complex subunit 2 C-terminal" evidence="2">
    <location>
        <begin position="627"/>
        <end position="833"/>
    </location>
</feature>
<gene>
    <name evidence="3" type="primary">ICE2</name>
</gene>
<dbReference type="AlphaFoldDB" id="A0A4W4DNN1"/>
<feature type="compositionally biased region" description="Polar residues" evidence="1">
    <location>
        <begin position="461"/>
        <end position="471"/>
    </location>
</feature>
<reference evidence="4" key="2">
    <citation type="journal article" date="2017" name="Sci. Adv.">
        <title>A tail of two voltages: Proteomic comparison of the three electric organs of the electric eel.</title>
        <authorList>
            <person name="Traeger L.L."/>
            <person name="Sabat G."/>
            <person name="Barrett-Wilt G.A."/>
            <person name="Wells G.B."/>
            <person name="Sussman M.R."/>
        </authorList>
    </citation>
    <scope>NUCLEOTIDE SEQUENCE [LARGE SCALE GENOMIC DNA]</scope>
</reference>
<dbReference type="PANTHER" id="PTHR14633:SF3">
    <property type="entry name" value="LITTLE ELONGATION COMPLEX SUBUNIT 2"/>
    <property type="match status" value="1"/>
</dbReference>
<reference evidence="3" key="4">
    <citation type="submission" date="2025-08" db="UniProtKB">
        <authorList>
            <consortium name="Ensembl"/>
        </authorList>
    </citation>
    <scope>IDENTIFICATION</scope>
</reference>
<evidence type="ECO:0000259" key="2">
    <source>
        <dbReference type="Pfam" id="PF10505"/>
    </source>
</evidence>
<feature type="region of interest" description="Disordered" evidence="1">
    <location>
        <begin position="405"/>
        <end position="476"/>
    </location>
</feature>
<dbReference type="OMA" id="LPFHQQH"/>
<feature type="compositionally biased region" description="Low complexity" evidence="1">
    <location>
        <begin position="68"/>
        <end position="83"/>
    </location>
</feature>
<organism evidence="3 4">
    <name type="scientific">Electrophorus electricus</name>
    <name type="common">Electric eel</name>
    <name type="synonym">Gymnotus electricus</name>
    <dbReference type="NCBI Taxonomy" id="8005"/>
    <lineage>
        <taxon>Eukaryota</taxon>
        <taxon>Metazoa</taxon>
        <taxon>Chordata</taxon>
        <taxon>Craniata</taxon>
        <taxon>Vertebrata</taxon>
        <taxon>Euteleostomi</taxon>
        <taxon>Actinopterygii</taxon>
        <taxon>Neopterygii</taxon>
        <taxon>Teleostei</taxon>
        <taxon>Ostariophysi</taxon>
        <taxon>Gymnotiformes</taxon>
        <taxon>Gymnotoidei</taxon>
        <taxon>Gymnotidae</taxon>
        <taxon>Electrophorus</taxon>
    </lineage>
</organism>
<protein>
    <recommendedName>
        <fullName evidence="2">Little elongation complex subunit 2 C-terminal domain-containing protein</fullName>
    </recommendedName>
</protein>
<dbReference type="Ensembl" id="ENSEEET00000000718.2">
    <property type="protein sequence ID" value="ENSEEEP00000000702.2"/>
    <property type="gene ID" value="ENSEEEG00000000483.2"/>
</dbReference>
<feature type="compositionally biased region" description="Basic and acidic residues" evidence="1">
    <location>
        <begin position="1"/>
        <end position="10"/>
    </location>
</feature>
<dbReference type="GO" id="GO:0042796">
    <property type="term" value="P:snRNA transcription by RNA polymerase III"/>
    <property type="evidence" value="ECO:0007669"/>
    <property type="project" value="TreeGrafter"/>
</dbReference>
<feature type="compositionally biased region" description="Basic residues" evidence="1">
    <location>
        <begin position="518"/>
        <end position="528"/>
    </location>
</feature>
<dbReference type="GO" id="GO:0045945">
    <property type="term" value="P:positive regulation of transcription by RNA polymerase III"/>
    <property type="evidence" value="ECO:0007669"/>
    <property type="project" value="TreeGrafter"/>
</dbReference>
<evidence type="ECO:0000313" key="4">
    <source>
        <dbReference type="Proteomes" id="UP000314983"/>
    </source>
</evidence>
<feature type="region of interest" description="Disordered" evidence="1">
    <location>
        <begin position="501"/>
        <end position="530"/>
    </location>
</feature>
<dbReference type="InterPro" id="IPR019535">
    <property type="entry name" value="ICE2_C"/>
</dbReference>
<evidence type="ECO:0000313" key="3">
    <source>
        <dbReference type="Ensembl" id="ENSEEEP00000000702.2"/>
    </source>
</evidence>
<feature type="region of interest" description="Disordered" evidence="1">
    <location>
        <begin position="35"/>
        <end position="122"/>
    </location>
</feature>
<evidence type="ECO:0000256" key="1">
    <source>
        <dbReference type="SAM" id="MobiDB-lite"/>
    </source>
</evidence>
<feature type="region of interest" description="Disordered" evidence="1">
    <location>
        <begin position="1"/>
        <end position="21"/>
    </location>
</feature>
<name>A0A4W4DNN1_ELEEL</name>
<reference evidence="3" key="5">
    <citation type="submission" date="2025-09" db="UniProtKB">
        <authorList>
            <consortium name="Ensembl"/>
        </authorList>
    </citation>
    <scope>IDENTIFICATION</scope>
</reference>
<dbReference type="GO" id="GO:0008023">
    <property type="term" value="C:transcription elongation factor complex"/>
    <property type="evidence" value="ECO:0007669"/>
    <property type="project" value="InterPro"/>
</dbReference>
<sequence length="865" mass="95333">VSVGSRRDEPPVSAWAPFSKDVLDRFSLAPTVQELWAASRSPDAKVKVKEESKTRPGGPFSEPKSTKTKQTTPQTNTRNNQSSDGPTSDCSQTPTDCGNSPSVSKAPEGFPDPEVPYPRYSSLNIQERTTYIQLLKTRNYHTAPQPLMEKVNKEVAEFMNYLQDVSKVCADAYKRLPSGASRYSEEYFKACLDHMKTHPQVYTIQEITSLTGGKFVSDISLNFEKQLLAMGNIEMVEKRMLAEDTQLTVDCDSLSDVISPCEKARRLHTAISSDTNAEKLSATYEPHVCLAKEAFLQLVNNDAGCAEAWELPVWVKVNGRRESKTAYIDPPLLKTEVTWRERNLLFHEESVKLAYKKTGSNPVFFLTSEDYSHCFKNETVVSFDSTGLDFEVDVTDLESFGESCQPCKRAKDQSEPKAPSTNGKLGLSTHNADLADQNEPQTPSTIGKLGLSTPKADLEEQPSSQPGTEGSTVEDHSTLDRQAILAAPESPADSMALSLGEKASELTGPTTPTSPARGGKRGTKRPRVSGHCDQLGQILRMQDAMLKAAPSKGLELPKTQNPAECRGPAGRGSNHPTSLVKPCVSSYLESGEGLQEETCAPAPPKPTAQRTRLLRAELQVSGEDESDYEPPAEASLLYKLYSLQDVLLMVRSSVHIAHPRHDLHVFRAVPVHVLPKLEYQLCYGGESLTHSEACQLWAEQQLHSSTVSFIGRINARTSKVVQLQELPADWIQNTSCDFRPARCLNTLYHILKKVMSLQEGRYLLGHKPGEAFVTVFKATDGKKPSRSAYDLRAAHAGLPVLPADGRLSWLPLDPLHLMPFHIKHRRAPCTFPPRQPKVGSIEPPTPPPPGITATPSSRIISHCYF</sequence>
<reference evidence="4" key="1">
    <citation type="journal article" date="2014" name="Science">
        <title>Nonhuman genetics. Genomic basis for the convergent evolution of electric organs.</title>
        <authorList>
            <person name="Gallant J.R."/>
            <person name="Traeger L.L."/>
            <person name="Volkening J.D."/>
            <person name="Moffett H."/>
            <person name="Chen P.H."/>
            <person name="Novina C.D."/>
            <person name="Phillips G.N.Jr."/>
            <person name="Anand R."/>
            <person name="Wells G.B."/>
            <person name="Pinch M."/>
            <person name="Guth R."/>
            <person name="Unguez G.A."/>
            <person name="Albert J.S."/>
            <person name="Zakon H.H."/>
            <person name="Samanta M.P."/>
            <person name="Sussman M.R."/>
        </authorList>
    </citation>
    <scope>NUCLEOTIDE SEQUENCE [LARGE SCALE GENOMIC DNA]</scope>
</reference>
<feature type="compositionally biased region" description="Polar residues" evidence="1">
    <location>
        <begin position="419"/>
        <end position="431"/>
    </location>
</feature>
<feature type="compositionally biased region" description="Polar residues" evidence="1">
    <location>
        <begin position="84"/>
        <end position="103"/>
    </location>
</feature>
<dbReference type="Proteomes" id="UP000314983">
    <property type="component" value="Chromosome 2"/>
</dbReference>
<keyword evidence="4" id="KW-1185">Reference proteome</keyword>
<dbReference type="Pfam" id="PF10505">
    <property type="entry name" value="NARG2_C"/>
    <property type="match status" value="1"/>
</dbReference>
<proteinExistence type="predicted"/>
<reference evidence="3" key="3">
    <citation type="submission" date="2020-05" db="EMBL/GenBank/DDBJ databases">
        <title>Electrophorus electricus (electric eel) genome, fEleEle1, primary haplotype.</title>
        <authorList>
            <person name="Myers G."/>
            <person name="Meyer A."/>
            <person name="Fedrigo O."/>
            <person name="Formenti G."/>
            <person name="Rhie A."/>
            <person name="Tracey A."/>
            <person name="Sims Y."/>
            <person name="Jarvis E.D."/>
        </authorList>
    </citation>
    <scope>NUCLEOTIDE SEQUENCE [LARGE SCALE GENOMIC DNA]</scope>
</reference>
<accession>A0A4W4DNN1</accession>
<feature type="compositionally biased region" description="Basic and acidic residues" evidence="1">
    <location>
        <begin position="42"/>
        <end position="54"/>
    </location>
</feature>
<dbReference type="GeneTree" id="ENSGT00390000006883"/>
<feature type="region of interest" description="Disordered" evidence="1">
    <location>
        <begin position="554"/>
        <end position="577"/>
    </location>
</feature>
<dbReference type="STRING" id="8005.ENSEEEP00000000702"/>
<dbReference type="PANTHER" id="PTHR14633">
    <property type="entry name" value="LITTLE ELONGATION COMPLEX SUBUNIT 2"/>
    <property type="match status" value="1"/>
</dbReference>
<feature type="region of interest" description="Disordered" evidence="1">
    <location>
        <begin position="833"/>
        <end position="853"/>
    </location>
</feature>